<keyword evidence="1" id="KW-0812">Transmembrane</keyword>
<gene>
    <name evidence="2" type="ORF">HXM93_01570</name>
</gene>
<feature type="transmembrane region" description="Helical" evidence="1">
    <location>
        <begin position="6"/>
        <end position="35"/>
    </location>
</feature>
<keyword evidence="1" id="KW-0472">Membrane</keyword>
<dbReference type="EMBL" id="JABZRD010000060">
    <property type="protein sequence ID" value="MBF1283212.1"/>
    <property type="molecule type" value="Genomic_DNA"/>
</dbReference>
<comment type="caution">
    <text evidence="2">The sequence shown here is derived from an EMBL/GenBank/DDBJ whole genome shotgun (WGS) entry which is preliminary data.</text>
</comment>
<name>A0A930DN81_9FIRM</name>
<dbReference type="AlphaFoldDB" id="A0A930DN81"/>
<evidence type="ECO:0000256" key="1">
    <source>
        <dbReference type="SAM" id="Phobius"/>
    </source>
</evidence>
<feature type="transmembrane region" description="Helical" evidence="1">
    <location>
        <begin position="96"/>
        <end position="116"/>
    </location>
</feature>
<feature type="transmembrane region" description="Helical" evidence="1">
    <location>
        <begin position="69"/>
        <end position="89"/>
    </location>
</feature>
<organism evidence="2 3">
    <name type="scientific">Oribacterium parvum</name>
    <dbReference type="NCBI Taxonomy" id="1501329"/>
    <lineage>
        <taxon>Bacteria</taxon>
        <taxon>Bacillati</taxon>
        <taxon>Bacillota</taxon>
        <taxon>Clostridia</taxon>
        <taxon>Lachnospirales</taxon>
        <taxon>Lachnospiraceae</taxon>
        <taxon>Oribacterium</taxon>
    </lineage>
</organism>
<protein>
    <submittedName>
        <fullName evidence="2">Uncharacterized protein</fullName>
    </submittedName>
</protein>
<dbReference type="Proteomes" id="UP000709351">
    <property type="component" value="Unassembled WGS sequence"/>
</dbReference>
<sequence length="160" mass="17647">MENYIGTLLAVGGIFLFFVLAILIALYVIESFALYTLAKNNGQQDKAILAWIPFVNQGFYGFLAGDQNIFGTNVQGIILGILMIIFPIVTARVGGFLFYIVALCGITVAYFTLNGLYKKMNHSGDPTVVAVVCAIIPLVRIIYVFIHRNDIFEEEAVVVE</sequence>
<evidence type="ECO:0000313" key="2">
    <source>
        <dbReference type="EMBL" id="MBF1283212.1"/>
    </source>
</evidence>
<feature type="transmembrane region" description="Helical" evidence="1">
    <location>
        <begin position="128"/>
        <end position="146"/>
    </location>
</feature>
<keyword evidence="1" id="KW-1133">Transmembrane helix</keyword>
<proteinExistence type="predicted"/>
<reference evidence="2" key="1">
    <citation type="submission" date="2020-04" db="EMBL/GenBank/DDBJ databases">
        <title>Deep metagenomics examines the oral microbiome during advanced dental caries in children, revealing novel taxa and co-occurrences with host molecules.</title>
        <authorList>
            <person name="Baker J.L."/>
            <person name="Morton J.T."/>
            <person name="Dinis M."/>
            <person name="Alvarez R."/>
            <person name="Tran N.C."/>
            <person name="Knight R."/>
            <person name="Edlund A."/>
        </authorList>
    </citation>
    <scope>NUCLEOTIDE SEQUENCE</scope>
    <source>
        <strain evidence="2">JCVI_24_bin.2</strain>
    </source>
</reference>
<evidence type="ECO:0000313" key="3">
    <source>
        <dbReference type="Proteomes" id="UP000709351"/>
    </source>
</evidence>
<accession>A0A930DN81</accession>